<organism evidence="1 2">
    <name type="scientific">Cylindrospermopsis raciborskii CS-506_A</name>
    <dbReference type="NCBI Taxonomy" id="2585140"/>
    <lineage>
        <taxon>Bacteria</taxon>
        <taxon>Bacillati</taxon>
        <taxon>Cyanobacteriota</taxon>
        <taxon>Cyanophyceae</taxon>
        <taxon>Nostocales</taxon>
        <taxon>Aphanizomenonaceae</taxon>
        <taxon>Cylindrospermopsis</taxon>
    </lineage>
</organism>
<comment type="caution">
    <text evidence="1">The sequence shown here is derived from an EMBL/GenBank/DDBJ whole genome shotgun (WGS) entry which is preliminary data.</text>
</comment>
<accession>A0A838WYY1</accession>
<reference evidence="1 2" key="1">
    <citation type="journal article" date="2020" name="J. Appl. Phycol.">
        <title>Morphological changes and genome evolution in Raphidiopsis raciborskii CS-506 after 23 years in culture.</title>
        <authorList>
            <person name="Willis A."/>
            <person name="Bent S.J."/>
            <person name="Jameson I.D."/>
        </authorList>
    </citation>
    <scope>NUCLEOTIDE SEQUENCE [LARGE SCALE GENOMIC DNA]</scope>
    <source>
        <strain evidence="1 2">CS-506_A</strain>
    </source>
</reference>
<dbReference type="EMBL" id="VDFG01001315">
    <property type="protein sequence ID" value="MBA4467389.1"/>
    <property type="molecule type" value="Genomic_DNA"/>
</dbReference>
<proteinExistence type="predicted"/>
<dbReference type="AlphaFoldDB" id="A0A838WYY1"/>
<evidence type="ECO:0000313" key="1">
    <source>
        <dbReference type="EMBL" id="MBA4467389.1"/>
    </source>
</evidence>
<protein>
    <submittedName>
        <fullName evidence="1">Uncharacterized protein</fullName>
    </submittedName>
</protein>
<dbReference type="Proteomes" id="UP000538075">
    <property type="component" value="Unassembled WGS sequence"/>
</dbReference>
<name>A0A838WYY1_9CYAN</name>
<gene>
    <name evidence="1" type="ORF">FHK98_19495</name>
</gene>
<evidence type="ECO:0000313" key="2">
    <source>
        <dbReference type="Proteomes" id="UP000538075"/>
    </source>
</evidence>
<sequence>MTSITWVRVILAKHSIQAIALHSLREIALSDYPPGPSQGKNLNMGTGDRIALPLGDRS</sequence>